<keyword evidence="2" id="KW-0804">Transcription</keyword>
<dbReference type="InterPro" id="IPR022842">
    <property type="entry name" value="RNAP_Rpo3/Rpb3/RPAC1"/>
</dbReference>
<dbReference type="PANTHER" id="PTHR11800">
    <property type="entry name" value="DNA-DIRECTED RNA POLYMERASE"/>
    <property type="match status" value="1"/>
</dbReference>
<dbReference type="InterPro" id="IPR036603">
    <property type="entry name" value="RBP11-like"/>
</dbReference>
<keyword evidence="1 6" id="KW-0240">DNA-directed RNA polymerase</keyword>
<dbReference type="InterPro" id="IPR036643">
    <property type="entry name" value="RNApol_insert_sf"/>
</dbReference>
<evidence type="ECO:0000259" key="5">
    <source>
        <dbReference type="SMART" id="SM00662"/>
    </source>
</evidence>
<feature type="coiled-coil region" evidence="3">
    <location>
        <begin position="352"/>
        <end position="379"/>
    </location>
</feature>
<dbReference type="SUPFAM" id="SSF55257">
    <property type="entry name" value="RBP11-like subunits of RNA polymerase"/>
    <property type="match status" value="1"/>
</dbReference>
<dbReference type="SMART" id="SM00662">
    <property type="entry name" value="RPOLD"/>
    <property type="match status" value="1"/>
</dbReference>
<feature type="compositionally biased region" description="Gly residues" evidence="4">
    <location>
        <begin position="395"/>
        <end position="405"/>
    </location>
</feature>
<accession>A0AAD9GL05</accession>
<reference evidence="6" key="1">
    <citation type="journal article" date="2014" name="Nucleic Acids Res.">
        <title>The evolutionary dynamics of variant antigen genes in Babesia reveal a history of genomic innovation underlying host-parasite interaction.</title>
        <authorList>
            <person name="Jackson A.P."/>
            <person name="Otto T.D."/>
            <person name="Darby A."/>
            <person name="Ramaprasad A."/>
            <person name="Xia D."/>
            <person name="Echaide I.E."/>
            <person name="Farber M."/>
            <person name="Gahlot S."/>
            <person name="Gamble J."/>
            <person name="Gupta D."/>
            <person name="Gupta Y."/>
            <person name="Jackson L."/>
            <person name="Malandrin L."/>
            <person name="Malas T.B."/>
            <person name="Moussa E."/>
            <person name="Nair M."/>
            <person name="Reid A.J."/>
            <person name="Sanders M."/>
            <person name="Sharma J."/>
            <person name="Tracey A."/>
            <person name="Quail M.A."/>
            <person name="Weir W."/>
            <person name="Wastling J.M."/>
            <person name="Hall N."/>
            <person name="Willadsen P."/>
            <person name="Lingelbach K."/>
            <person name="Shiels B."/>
            <person name="Tait A."/>
            <person name="Berriman M."/>
            <person name="Allred D.R."/>
            <person name="Pain A."/>
        </authorList>
    </citation>
    <scope>NUCLEOTIDE SEQUENCE</scope>
    <source>
        <strain evidence="6">1802A</strain>
    </source>
</reference>
<evidence type="ECO:0000256" key="2">
    <source>
        <dbReference type="ARBA" id="ARBA00023163"/>
    </source>
</evidence>
<dbReference type="SUPFAM" id="SSF56553">
    <property type="entry name" value="Insert subdomain of RNA polymerase alpha subunit"/>
    <property type="match status" value="2"/>
</dbReference>
<feature type="compositionally biased region" description="Polar residues" evidence="4">
    <location>
        <begin position="379"/>
        <end position="389"/>
    </location>
</feature>
<gene>
    <name evidence="6" type="ORF">X943_003620</name>
</gene>
<protein>
    <submittedName>
        <fullName evidence="6">DNA-directed RNA polymerase II</fullName>
    </submittedName>
</protein>
<dbReference type="GO" id="GO:0046983">
    <property type="term" value="F:protein dimerization activity"/>
    <property type="evidence" value="ECO:0007669"/>
    <property type="project" value="InterPro"/>
</dbReference>
<dbReference type="GO" id="GO:0003899">
    <property type="term" value="F:DNA-directed RNA polymerase activity"/>
    <property type="evidence" value="ECO:0007669"/>
    <property type="project" value="InterPro"/>
</dbReference>
<reference evidence="6" key="2">
    <citation type="submission" date="2021-05" db="EMBL/GenBank/DDBJ databases">
        <authorList>
            <person name="Pain A."/>
        </authorList>
    </citation>
    <scope>NUCLEOTIDE SEQUENCE</scope>
    <source>
        <strain evidence="6">1802A</strain>
    </source>
</reference>
<comment type="caution">
    <text evidence="6">The sequence shown here is derived from an EMBL/GenBank/DDBJ whole genome shotgun (WGS) entry which is preliminary data.</text>
</comment>
<dbReference type="GO" id="GO:0005665">
    <property type="term" value="C:RNA polymerase II, core complex"/>
    <property type="evidence" value="ECO:0007669"/>
    <property type="project" value="TreeGrafter"/>
</dbReference>
<dbReference type="PANTHER" id="PTHR11800:SF2">
    <property type="entry name" value="DNA-DIRECTED RNA POLYMERASE II SUBUNIT RPB3"/>
    <property type="match status" value="1"/>
</dbReference>
<dbReference type="InterPro" id="IPR011263">
    <property type="entry name" value="DNA-dir_RNA_pol_RpoA/D/Rpb3"/>
</dbReference>
<dbReference type="GO" id="GO:0003677">
    <property type="term" value="F:DNA binding"/>
    <property type="evidence" value="ECO:0007669"/>
    <property type="project" value="InterPro"/>
</dbReference>
<dbReference type="Gene3D" id="2.170.120.12">
    <property type="entry name" value="DNA-directed RNA polymerase, insert domain"/>
    <property type="match status" value="1"/>
</dbReference>
<proteinExistence type="inferred from homology"/>
<organism evidence="6 7">
    <name type="scientific">Babesia divergens</name>
    <dbReference type="NCBI Taxonomy" id="32595"/>
    <lineage>
        <taxon>Eukaryota</taxon>
        <taxon>Sar</taxon>
        <taxon>Alveolata</taxon>
        <taxon>Apicomplexa</taxon>
        <taxon>Aconoidasida</taxon>
        <taxon>Piroplasmida</taxon>
        <taxon>Babesiidae</taxon>
        <taxon>Babesia</taxon>
    </lineage>
</organism>
<name>A0AAD9GL05_BABDI</name>
<dbReference type="Proteomes" id="UP001195914">
    <property type="component" value="Unassembled WGS sequence"/>
</dbReference>
<evidence type="ECO:0000313" key="7">
    <source>
        <dbReference type="Proteomes" id="UP001195914"/>
    </source>
</evidence>
<keyword evidence="7" id="KW-1185">Reference proteome</keyword>
<feature type="domain" description="DNA-directed RNA polymerase RpoA/D/Rpb3-type" evidence="5">
    <location>
        <begin position="21"/>
        <end position="372"/>
    </location>
</feature>
<dbReference type="GO" id="GO:0006366">
    <property type="term" value="P:transcription by RNA polymerase II"/>
    <property type="evidence" value="ECO:0007669"/>
    <property type="project" value="TreeGrafter"/>
</dbReference>
<evidence type="ECO:0000256" key="1">
    <source>
        <dbReference type="ARBA" id="ARBA00022478"/>
    </source>
</evidence>
<evidence type="ECO:0000256" key="3">
    <source>
        <dbReference type="SAM" id="Coils"/>
    </source>
</evidence>
<feature type="region of interest" description="Disordered" evidence="4">
    <location>
        <begin position="379"/>
        <end position="405"/>
    </location>
</feature>
<sequence>MEWTARNLRPSIDIVNLNGSKMDFILLNSDVATANALRRIMLSEIPALAIEVVTVLENTSVLHDEYIAHRLGLLPIDSRNAGNFEYRDKCNCSDKCSRCTVEYTLDVKCQTESRIVTHYDIRLDSWDNSRNSAAVPMPVPRPTIDNIASSYADSSYMAVDGSVHSMGTSKSNWVEASPSNTPSIGPVSGTSDATYHSSAYRGAREKDFEDVESLVGGIPIVKLKRGQCVSMKMTATKGMGKFHAKWMVANVSYKMEPVITINKHELEKLSLDEKTQIVQSCPRKVFKLSAPKMMSSSATKSELAVDNNLQCIYCDECQNQARKMGYRDLINIQPDTTKFHFTIEANGAIQPEKILEICLDTLEEKLAGLQQDFLEAQSRTLGTKSQGPTRSGGPIHQGGSGIDLD</sequence>
<dbReference type="InterPro" id="IPR050518">
    <property type="entry name" value="Rpo3/RPB3_RNA_Pol_subunit"/>
</dbReference>
<evidence type="ECO:0000256" key="4">
    <source>
        <dbReference type="SAM" id="MobiDB-lite"/>
    </source>
</evidence>
<dbReference type="Pfam" id="PF01193">
    <property type="entry name" value="RNA_pol_L"/>
    <property type="match status" value="1"/>
</dbReference>
<dbReference type="PROSITE" id="PS00446">
    <property type="entry name" value="RNA_POL_D_30KD"/>
    <property type="match status" value="1"/>
</dbReference>
<dbReference type="Gene3D" id="3.30.1360.10">
    <property type="entry name" value="RNA polymerase, RBP11-like subunit"/>
    <property type="match status" value="1"/>
</dbReference>
<dbReference type="EMBL" id="JAHBMH010000003">
    <property type="protein sequence ID" value="KAK1940380.1"/>
    <property type="molecule type" value="Genomic_DNA"/>
</dbReference>
<dbReference type="InterPro" id="IPR001514">
    <property type="entry name" value="DNA-dir_RNA_pol_30-40kDasu_CS"/>
</dbReference>
<dbReference type="AlphaFoldDB" id="A0AAD9GL05"/>
<dbReference type="HAMAP" id="MF_00320">
    <property type="entry name" value="RNApol_arch_Rpo3"/>
    <property type="match status" value="1"/>
</dbReference>
<keyword evidence="3" id="KW-0175">Coiled coil</keyword>
<evidence type="ECO:0000313" key="6">
    <source>
        <dbReference type="EMBL" id="KAK1940380.1"/>
    </source>
</evidence>